<feature type="region of interest" description="Disordered" evidence="1">
    <location>
        <begin position="47"/>
        <end position="76"/>
    </location>
</feature>
<name>A0ABT7FJJ6_9RHOB</name>
<accession>A0ABT7FJJ6</accession>
<comment type="caution">
    <text evidence="2">The sequence shown here is derived from an EMBL/GenBank/DDBJ whole genome shotgun (WGS) entry which is preliminary data.</text>
</comment>
<dbReference type="EMBL" id="JASNJE010000031">
    <property type="protein sequence ID" value="MDK3075155.1"/>
    <property type="molecule type" value="Genomic_DNA"/>
</dbReference>
<evidence type="ECO:0000313" key="2">
    <source>
        <dbReference type="EMBL" id="MDK3075155.1"/>
    </source>
</evidence>
<gene>
    <name evidence="2" type="ORF">QO034_18870</name>
</gene>
<dbReference type="Proteomes" id="UP001227126">
    <property type="component" value="Unassembled WGS sequence"/>
</dbReference>
<reference evidence="2 3" key="1">
    <citation type="submission" date="2023-05" db="EMBL/GenBank/DDBJ databases">
        <title>Sedimentitalea sp. nov. JM2-8.</title>
        <authorList>
            <person name="Huang J."/>
        </authorList>
    </citation>
    <scope>NUCLEOTIDE SEQUENCE [LARGE SCALE GENOMIC DNA]</scope>
    <source>
        <strain evidence="2 3">JM2-8</strain>
    </source>
</reference>
<evidence type="ECO:0000313" key="3">
    <source>
        <dbReference type="Proteomes" id="UP001227126"/>
    </source>
</evidence>
<organism evidence="2 3">
    <name type="scientific">Sedimentitalea xiamensis</name>
    <dbReference type="NCBI Taxonomy" id="3050037"/>
    <lineage>
        <taxon>Bacteria</taxon>
        <taxon>Pseudomonadati</taxon>
        <taxon>Pseudomonadota</taxon>
        <taxon>Alphaproteobacteria</taxon>
        <taxon>Rhodobacterales</taxon>
        <taxon>Paracoccaceae</taxon>
        <taxon>Sedimentitalea</taxon>
    </lineage>
</organism>
<sequence length="141" mass="15374">MESTGGIYERIGGIAKTTHGKPEVALFHDREVHDDKNTGLLRNDLRSQQRHMCQQGRVNPTGGGNKPPAINSNAAQNAGNVRMTEMTERIAAIALFEDRLNKMTVGEMNAALGFVNEEIADKEAWRDALIACLSLNTEVAA</sequence>
<proteinExistence type="predicted"/>
<protein>
    <submittedName>
        <fullName evidence="2">Uncharacterized protein</fullName>
    </submittedName>
</protein>
<keyword evidence="3" id="KW-1185">Reference proteome</keyword>
<evidence type="ECO:0000256" key="1">
    <source>
        <dbReference type="SAM" id="MobiDB-lite"/>
    </source>
</evidence>